<evidence type="ECO:0000259" key="8">
    <source>
        <dbReference type="PROSITE" id="PS51297"/>
    </source>
</evidence>
<accession>A0A4Y7L3S5</accession>
<dbReference type="Pfam" id="PF01486">
    <property type="entry name" value="K-box"/>
    <property type="match status" value="1"/>
</dbReference>
<dbReference type="GO" id="GO:0045944">
    <property type="term" value="P:positive regulation of transcription by RNA polymerase II"/>
    <property type="evidence" value="ECO:0007669"/>
    <property type="project" value="InterPro"/>
</dbReference>
<evidence type="ECO:0000256" key="4">
    <source>
        <dbReference type="ARBA" id="ARBA00023163"/>
    </source>
</evidence>
<keyword evidence="3" id="KW-0238">DNA-binding</keyword>
<dbReference type="PROSITE" id="PS00350">
    <property type="entry name" value="MADS_BOX_1"/>
    <property type="match status" value="1"/>
</dbReference>
<keyword evidence="2" id="KW-0805">Transcription regulation</keyword>
<dbReference type="GO" id="GO:0046983">
    <property type="term" value="F:protein dimerization activity"/>
    <property type="evidence" value="ECO:0007669"/>
    <property type="project" value="InterPro"/>
</dbReference>
<keyword evidence="5" id="KW-0539">Nucleus</keyword>
<name>A0A4Y7L3S5_PAPSO</name>
<feature type="compositionally biased region" description="Basic and acidic residues" evidence="6">
    <location>
        <begin position="246"/>
        <end position="262"/>
    </location>
</feature>
<evidence type="ECO:0000313" key="10">
    <source>
        <dbReference type="Proteomes" id="UP000316621"/>
    </source>
</evidence>
<evidence type="ECO:0000256" key="1">
    <source>
        <dbReference type="ARBA" id="ARBA00004123"/>
    </source>
</evidence>
<evidence type="ECO:0000256" key="6">
    <source>
        <dbReference type="SAM" id="MobiDB-lite"/>
    </source>
</evidence>
<dbReference type="GO" id="GO:0000977">
    <property type="term" value="F:RNA polymerase II transcription regulatory region sequence-specific DNA binding"/>
    <property type="evidence" value="ECO:0007669"/>
    <property type="project" value="InterPro"/>
</dbReference>
<dbReference type="STRING" id="3469.A0A4Y7L3S5"/>
<evidence type="ECO:0000256" key="3">
    <source>
        <dbReference type="ARBA" id="ARBA00023125"/>
    </source>
</evidence>
<dbReference type="PRINTS" id="PR00404">
    <property type="entry name" value="MADSDOMAIN"/>
</dbReference>
<dbReference type="OMA" id="IECTSND"/>
<dbReference type="PROSITE" id="PS51297">
    <property type="entry name" value="K_BOX"/>
    <property type="match status" value="1"/>
</dbReference>
<dbReference type="Gramene" id="RZC79011">
    <property type="protein sequence ID" value="RZC79011"/>
    <property type="gene ID" value="C5167_003894"/>
</dbReference>
<dbReference type="Gene3D" id="3.40.1810.10">
    <property type="entry name" value="Transcription factor, MADS-box"/>
    <property type="match status" value="1"/>
</dbReference>
<keyword evidence="10" id="KW-1185">Reference proteome</keyword>
<feature type="domain" description="MADS-box" evidence="7">
    <location>
        <begin position="1"/>
        <end position="61"/>
    </location>
</feature>
<protein>
    <submittedName>
        <fullName evidence="9">Uncharacterized protein</fullName>
    </submittedName>
</protein>
<evidence type="ECO:0000256" key="2">
    <source>
        <dbReference type="ARBA" id="ARBA00023015"/>
    </source>
</evidence>
<dbReference type="PROSITE" id="PS50066">
    <property type="entry name" value="MADS_BOX_2"/>
    <property type="match status" value="1"/>
</dbReference>
<dbReference type="InterPro" id="IPR036879">
    <property type="entry name" value="TF_MADSbox_sf"/>
</dbReference>
<dbReference type="SUPFAM" id="SSF55455">
    <property type="entry name" value="SRF-like"/>
    <property type="match status" value="1"/>
</dbReference>
<dbReference type="AlphaFoldDB" id="A0A4Y7L3S5"/>
<organism evidence="9 10">
    <name type="scientific">Papaver somniferum</name>
    <name type="common">Opium poppy</name>
    <dbReference type="NCBI Taxonomy" id="3469"/>
    <lineage>
        <taxon>Eukaryota</taxon>
        <taxon>Viridiplantae</taxon>
        <taxon>Streptophyta</taxon>
        <taxon>Embryophyta</taxon>
        <taxon>Tracheophyta</taxon>
        <taxon>Spermatophyta</taxon>
        <taxon>Magnoliopsida</taxon>
        <taxon>Ranunculales</taxon>
        <taxon>Papaveraceae</taxon>
        <taxon>Papaveroideae</taxon>
        <taxon>Papaver</taxon>
    </lineage>
</organism>
<sequence>MGRGKIEIKRIENATSRQVTFSKRRAGLLKKAQELSVLCDAEVALIIFSSTGKLFEFSSSGMKRTLSRYNKCQDTSETTSLVEYDPEPIAMQRQQSKEISILKDEISKLRMTHLRMLGKELMGLGLKELQHLEDQLNEGMLLVKARKDNLLYDELDQSRLQEERAVMENRILRKQVEELQALVPSTERTRPPYLEFHSMDRKPSSHTKHGLLSPKGVCHCSSKKRSSERHDDSDTSLHLGLAPDGYYKKKAAERASAERVSAERASSSSNDSDTPMALS</sequence>
<dbReference type="GO" id="GO:0005634">
    <property type="term" value="C:nucleus"/>
    <property type="evidence" value="ECO:0007669"/>
    <property type="project" value="UniProtKB-SubCell"/>
</dbReference>
<dbReference type="InterPro" id="IPR002487">
    <property type="entry name" value="TF_Kbox"/>
</dbReference>
<evidence type="ECO:0000256" key="5">
    <source>
        <dbReference type="ARBA" id="ARBA00023242"/>
    </source>
</evidence>
<evidence type="ECO:0000259" key="7">
    <source>
        <dbReference type="PROSITE" id="PS50066"/>
    </source>
</evidence>
<dbReference type="Proteomes" id="UP000316621">
    <property type="component" value="Chromosome 9"/>
</dbReference>
<evidence type="ECO:0000313" key="9">
    <source>
        <dbReference type="EMBL" id="RZC79011.1"/>
    </source>
</evidence>
<proteinExistence type="predicted"/>
<dbReference type="InterPro" id="IPR050142">
    <property type="entry name" value="MADS-box/MEF2_TF"/>
</dbReference>
<dbReference type="GO" id="GO:0003700">
    <property type="term" value="F:DNA-binding transcription factor activity"/>
    <property type="evidence" value="ECO:0007669"/>
    <property type="project" value="InterPro"/>
</dbReference>
<keyword evidence="4" id="KW-0804">Transcription</keyword>
<reference evidence="9 10" key="1">
    <citation type="journal article" date="2018" name="Science">
        <title>The opium poppy genome and morphinan production.</title>
        <authorList>
            <person name="Guo L."/>
            <person name="Winzer T."/>
            <person name="Yang X."/>
            <person name="Li Y."/>
            <person name="Ning Z."/>
            <person name="He Z."/>
            <person name="Teodor R."/>
            <person name="Lu Y."/>
            <person name="Bowser T.A."/>
            <person name="Graham I.A."/>
            <person name="Ye K."/>
        </authorList>
    </citation>
    <scope>NUCLEOTIDE SEQUENCE [LARGE SCALE GENOMIC DNA]</scope>
    <source>
        <strain evidence="10">cv. HN1</strain>
        <tissue evidence="9">Leaves</tissue>
    </source>
</reference>
<feature type="region of interest" description="Disordered" evidence="6">
    <location>
        <begin position="190"/>
        <end position="279"/>
    </location>
</feature>
<dbReference type="InterPro" id="IPR002100">
    <property type="entry name" value="TF_MADSbox"/>
</dbReference>
<dbReference type="PANTHER" id="PTHR48019">
    <property type="entry name" value="SERUM RESPONSE FACTOR HOMOLOG"/>
    <property type="match status" value="1"/>
</dbReference>
<comment type="subcellular location">
    <subcellularLocation>
        <location evidence="1">Nucleus</location>
    </subcellularLocation>
</comment>
<dbReference type="CDD" id="cd00265">
    <property type="entry name" value="MADS_MEF2_like"/>
    <property type="match status" value="1"/>
</dbReference>
<dbReference type="InterPro" id="IPR033896">
    <property type="entry name" value="MEF2-like_N"/>
</dbReference>
<dbReference type="FunFam" id="3.40.1810.10:FF:000003">
    <property type="entry name" value="MADS-box transcription factor MADS-MC"/>
    <property type="match status" value="1"/>
</dbReference>
<gene>
    <name evidence="9" type="ORF">C5167_003894</name>
</gene>
<dbReference type="EMBL" id="CM010723">
    <property type="protein sequence ID" value="RZC79011.1"/>
    <property type="molecule type" value="Genomic_DNA"/>
</dbReference>
<dbReference type="SMART" id="SM00432">
    <property type="entry name" value="MADS"/>
    <property type="match status" value="1"/>
</dbReference>
<dbReference type="Pfam" id="PF00319">
    <property type="entry name" value="SRF-TF"/>
    <property type="match status" value="1"/>
</dbReference>
<feature type="domain" description="K-box" evidence="8">
    <location>
        <begin position="92"/>
        <end position="182"/>
    </location>
</feature>